<proteinExistence type="predicted"/>
<dbReference type="EMBL" id="MN740644">
    <property type="protein sequence ID" value="QHS79470.1"/>
    <property type="molecule type" value="Genomic_DNA"/>
</dbReference>
<protein>
    <submittedName>
        <fullName evidence="1">Uncharacterized protein</fullName>
    </submittedName>
</protein>
<name>A0A6C0AJ34_9ZZZZ</name>
<evidence type="ECO:0000313" key="1">
    <source>
        <dbReference type="EMBL" id="QHS79470.1"/>
    </source>
</evidence>
<reference evidence="1" key="1">
    <citation type="journal article" date="2020" name="Nature">
        <title>Giant virus diversity and host interactions through global metagenomics.</title>
        <authorList>
            <person name="Schulz F."/>
            <person name="Roux S."/>
            <person name="Paez-Espino D."/>
            <person name="Jungbluth S."/>
            <person name="Walsh D.A."/>
            <person name="Denef V.J."/>
            <person name="McMahon K.D."/>
            <person name="Konstantinidis K.T."/>
            <person name="Eloe-Fadrosh E.A."/>
            <person name="Kyrpides N.C."/>
            <person name="Woyke T."/>
        </authorList>
    </citation>
    <scope>NUCLEOTIDE SEQUENCE</scope>
    <source>
        <strain evidence="1">GVMAG-S-1035237-23</strain>
    </source>
</reference>
<sequence length="107" mass="13207">MRLGQQKWEELKFQFPKVRESKELFIIFCDDGWTYIPQIRLRRKFVEDEDVSNEDWILYAEESWEGVIPGKILHEYKAIYTTYETKTLVWMESDTKHKHRYLFVERP</sequence>
<accession>A0A6C0AJ34</accession>
<dbReference type="AlphaFoldDB" id="A0A6C0AJ34"/>
<organism evidence="1">
    <name type="scientific">viral metagenome</name>
    <dbReference type="NCBI Taxonomy" id="1070528"/>
    <lineage>
        <taxon>unclassified sequences</taxon>
        <taxon>metagenomes</taxon>
        <taxon>organismal metagenomes</taxon>
    </lineage>
</organism>